<feature type="transmembrane region" description="Helical" evidence="7">
    <location>
        <begin position="180"/>
        <end position="201"/>
    </location>
</feature>
<evidence type="ECO:0000256" key="4">
    <source>
        <dbReference type="ARBA" id="ARBA00022692"/>
    </source>
</evidence>
<evidence type="ECO:0000256" key="3">
    <source>
        <dbReference type="ARBA" id="ARBA00022475"/>
    </source>
</evidence>
<feature type="transmembrane region" description="Helical" evidence="7">
    <location>
        <begin position="207"/>
        <end position="232"/>
    </location>
</feature>
<dbReference type="OrthoDB" id="510638at2"/>
<sequence length="301" mass="32698">MLQLSRSRAALYLTFLVIVWGINWPLSKYTLSFSPPLLFAGLRTCIGGLILICVALPGYKKLNWKQTWPVYVISSVLNIILFYGLQTIGLNYLPAGLFSAIVFLQPVLLGILSWLWLGEEMFGLKWIGLVLGFLGVFEISASSLAGHLSVTGIVLALGCAVSWALGTMYTKKMSARVDMVWAVALQLMIGGILLLGSGSVLEKWTDIVWNVPFVSSLLFISVFVIALGWLAYFKLVGSGEAGKVGAFTFLIPLIAITCSVLFLGERISVNLVAGLVLIVGSILLVNARSIRLVKKPTGLQR</sequence>
<protein>
    <submittedName>
        <fullName evidence="9">Membrane protein</fullName>
    </submittedName>
</protein>
<evidence type="ECO:0000259" key="8">
    <source>
        <dbReference type="Pfam" id="PF00892"/>
    </source>
</evidence>
<dbReference type="PANTHER" id="PTHR32322">
    <property type="entry name" value="INNER MEMBRANE TRANSPORTER"/>
    <property type="match status" value="1"/>
</dbReference>
<proteinExistence type="inferred from homology"/>
<keyword evidence="3" id="KW-1003">Cell membrane</keyword>
<feature type="transmembrane region" description="Helical" evidence="7">
    <location>
        <begin position="68"/>
        <end position="85"/>
    </location>
</feature>
<feature type="transmembrane region" description="Helical" evidence="7">
    <location>
        <begin position="244"/>
        <end position="263"/>
    </location>
</feature>
<keyword evidence="10" id="KW-1185">Reference proteome</keyword>
<feature type="transmembrane region" description="Helical" evidence="7">
    <location>
        <begin position="97"/>
        <end position="117"/>
    </location>
</feature>
<feature type="transmembrane region" description="Helical" evidence="7">
    <location>
        <begin position="148"/>
        <end position="168"/>
    </location>
</feature>
<reference evidence="9 10" key="1">
    <citation type="submission" date="2014-06" db="EMBL/GenBank/DDBJ databases">
        <title>Draft genome sequence of Paenibacillus sp. MSt1.</title>
        <authorList>
            <person name="Aw Y.K."/>
            <person name="Ong K.S."/>
            <person name="Gan H.M."/>
            <person name="Lee S.M."/>
        </authorList>
    </citation>
    <scope>NUCLEOTIDE SEQUENCE [LARGE SCALE GENOMIC DNA]</scope>
    <source>
        <strain evidence="9 10">MSt1</strain>
    </source>
</reference>
<feature type="transmembrane region" description="Helical" evidence="7">
    <location>
        <begin position="38"/>
        <end position="56"/>
    </location>
</feature>
<dbReference type="EMBL" id="JNVM01000010">
    <property type="protein sequence ID" value="KEQ25708.1"/>
    <property type="molecule type" value="Genomic_DNA"/>
</dbReference>
<feature type="transmembrane region" description="Helical" evidence="7">
    <location>
        <begin position="124"/>
        <end position="142"/>
    </location>
</feature>
<evidence type="ECO:0000256" key="5">
    <source>
        <dbReference type="ARBA" id="ARBA00022989"/>
    </source>
</evidence>
<dbReference type="Proteomes" id="UP000028123">
    <property type="component" value="Unassembled WGS sequence"/>
</dbReference>
<dbReference type="AlphaFoldDB" id="A0A081P4T5"/>
<dbReference type="eggNOG" id="COG0697">
    <property type="taxonomic scope" value="Bacteria"/>
</dbReference>
<dbReference type="RefSeq" id="WP_036682243.1">
    <property type="nucleotide sequence ID" value="NZ_JNVM01000010.1"/>
</dbReference>
<comment type="caution">
    <text evidence="9">The sequence shown here is derived from an EMBL/GenBank/DDBJ whole genome shotgun (WGS) entry which is preliminary data.</text>
</comment>
<dbReference type="InterPro" id="IPR050638">
    <property type="entry name" value="AA-Vitamin_Transporters"/>
</dbReference>
<evidence type="ECO:0000256" key="7">
    <source>
        <dbReference type="SAM" id="Phobius"/>
    </source>
</evidence>
<evidence type="ECO:0000256" key="1">
    <source>
        <dbReference type="ARBA" id="ARBA00004651"/>
    </source>
</evidence>
<feature type="transmembrane region" description="Helical" evidence="7">
    <location>
        <begin position="269"/>
        <end position="287"/>
    </location>
</feature>
<keyword evidence="6 7" id="KW-0472">Membrane</keyword>
<name>A0A081P4T5_9BACL</name>
<feature type="transmembrane region" description="Helical" evidence="7">
    <location>
        <begin position="9"/>
        <end position="26"/>
    </location>
</feature>
<dbReference type="PANTHER" id="PTHR32322:SF18">
    <property type="entry name" value="S-ADENOSYLMETHIONINE_S-ADENOSYLHOMOCYSTEINE TRANSPORTER"/>
    <property type="match status" value="1"/>
</dbReference>
<dbReference type="InterPro" id="IPR000620">
    <property type="entry name" value="EamA_dom"/>
</dbReference>
<evidence type="ECO:0000313" key="9">
    <source>
        <dbReference type="EMBL" id="KEQ25708.1"/>
    </source>
</evidence>
<dbReference type="InterPro" id="IPR037185">
    <property type="entry name" value="EmrE-like"/>
</dbReference>
<keyword evidence="4 7" id="KW-0812">Transmembrane</keyword>
<organism evidence="9 10">
    <name type="scientific">Paenibacillus tyrfis</name>
    <dbReference type="NCBI Taxonomy" id="1501230"/>
    <lineage>
        <taxon>Bacteria</taxon>
        <taxon>Bacillati</taxon>
        <taxon>Bacillota</taxon>
        <taxon>Bacilli</taxon>
        <taxon>Bacillales</taxon>
        <taxon>Paenibacillaceae</taxon>
        <taxon>Paenibacillus</taxon>
    </lineage>
</organism>
<evidence type="ECO:0000256" key="6">
    <source>
        <dbReference type="ARBA" id="ARBA00023136"/>
    </source>
</evidence>
<keyword evidence="5 7" id="KW-1133">Transmembrane helix</keyword>
<comment type="similarity">
    <text evidence="2">Belongs to the EamA transporter family.</text>
</comment>
<dbReference type="GO" id="GO:0005886">
    <property type="term" value="C:plasma membrane"/>
    <property type="evidence" value="ECO:0007669"/>
    <property type="project" value="UniProtKB-SubCell"/>
</dbReference>
<evidence type="ECO:0000256" key="2">
    <source>
        <dbReference type="ARBA" id="ARBA00007362"/>
    </source>
</evidence>
<accession>A0A081P4T5</accession>
<feature type="domain" description="EamA" evidence="8">
    <location>
        <begin position="151"/>
        <end position="286"/>
    </location>
</feature>
<gene>
    <name evidence="9" type="ORF">ET33_03050</name>
</gene>
<evidence type="ECO:0000313" key="10">
    <source>
        <dbReference type="Proteomes" id="UP000028123"/>
    </source>
</evidence>
<dbReference type="SUPFAM" id="SSF103481">
    <property type="entry name" value="Multidrug resistance efflux transporter EmrE"/>
    <property type="match status" value="2"/>
</dbReference>
<feature type="domain" description="EamA" evidence="8">
    <location>
        <begin position="9"/>
        <end position="139"/>
    </location>
</feature>
<dbReference type="Pfam" id="PF00892">
    <property type="entry name" value="EamA"/>
    <property type="match status" value="2"/>
</dbReference>
<comment type="subcellular location">
    <subcellularLocation>
        <location evidence="1">Cell membrane</location>
        <topology evidence="1">Multi-pass membrane protein</topology>
    </subcellularLocation>
</comment>